<feature type="coiled-coil region" evidence="1">
    <location>
        <begin position="1"/>
        <end position="58"/>
    </location>
</feature>
<keyword evidence="1" id="KW-0175">Coiled coil</keyword>
<evidence type="ECO:0000313" key="3">
    <source>
        <dbReference type="Proteomes" id="UP000824123"/>
    </source>
</evidence>
<comment type="caution">
    <text evidence="2">The sequence shown here is derived from an EMBL/GenBank/DDBJ whole genome shotgun (WGS) entry which is preliminary data.</text>
</comment>
<evidence type="ECO:0008006" key="4">
    <source>
        <dbReference type="Google" id="ProtNLM"/>
    </source>
</evidence>
<protein>
    <recommendedName>
        <fullName evidence="4">V-type ATP synthase subunit H</fullName>
    </recommendedName>
</protein>
<accession>A0A9D1LR22</accession>
<organism evidence="2 3">
    <name type="scientific">Candidatus Fimadaptatus faecigallinarum</name>
    <dbReference type="NCBI Taxonomy" id="2840814"/>
    <lineage>
        <taxon>Bacteria</taxon>
        <taxon>Bacillati</taxon>
        <taxon>Bacillota</taxon>
        <taxon>Clostridia</taxon>
        <taxon>Eubacteriales</taxon>
        <taxon>Candidatus Fimadaptatus</taxon>
    </lineage>
</organism>
<evidence type="ECO:0000313" key="2">
    <source>
        <dbReference type="EMBL" id="HIU46395.1"/>
    </source>
</evidence>
<gene>
    <name evidence="2" type="ORF">IAC59_03975</name>
</gene>
<evidence type="ECO:0000256" key="1">
    <source>
        <dbReference type="SAM" id="Coils"/>
    </source>
</evidence>
<dbReference type="AlphaFoldDB" id="A0A9D1LR22"/>
<dbReference type="EMBL" id="DVNK01000027">
    <property type="protein sequence ID" value="HIU46395.1"/>
    <property type="molecule type" value="Genomic_DNA"/>
</dbReference>
<dbReference type="Proteomes" id="UP000824123">
    <property type="component" value="Unassembled WGS sequence"/>
</dbReference>
<proteinExistence type="predicted"/>
<reference evidence="2" key="2">
    <citation type="journal article" date="2021" name="PeerJ">
        <title>Extensive microbial diversity within the chicken gut microbiome revealed by metagenomics and culture.</title>
        <authorList>
            <person name="Gilroy R."/>
            <person name="Ravi A."/>
            <person name="Getino M."/>
            <person name="Pursley I."/>
            <person name="Horton D.L."/>
            <person name="Alikhan N.F."/>
            <person name="Baker D."/>
            <person name="Gharbi K."/>
            <person name="Hall N."/>
            <person name="Watson M."/>
            <person name="Adriaenssens E.M."/>
            <person name="Foster-Nyarko E."/>
            <person name="Jarju S."/>
            <person name="Secka A."/>
            <person name="Antonio M."/>
            <person name="Oren A."/>
            <person name="Chaudhuri R.R."/>
            <person name="La Ragione R."/>
            <person name="Hildebrand F."/>
            <person name="Pallen M.J."/>
        </authorList>
    </citation>
    <scope>NUCLEOTIDE SEQUENCE</scope>
    <source>
        <strain evidence="2">ChiSxjej2B14-8506</strain>
    </source>
</reference>
<name>A0A9D1LR22_9FIRM</name>
<sequence length="106" mass="12210">MESIMGQIERMEAEAERIVHDASRQARDIVKSVDEACVAQERAALKEIRDDAQKQLDERRRGVQGEIKLLEVKRAAEREELLRDARKRVPMAADLIFERIVKNGAR</sequence>
<dbReference type="Gene3D" id="1.20.5.2950">
    <property type="match status" value="1"/>
</dbReference>
<reference evidence="2" key="1">
    <citation type="submission" date="2020-10" db="EMBL/GenBank/DDBJ databases">
        <authorList>
            <person name="Gilroy R."/>
        </authorList>
    </citation>
    <scope>NUCLEOTIDE SEQUENCE</scope>
    <source>
        <strain evidence="2">ChiSxjej2B14-8506</strain>
    </source>
</reference>